<dbReference type="GO" id="GO:0034625">
    <property type="term" value="P:fatty acid elongation, monounsaturated fatty acid"/>
    <property type="evidence" value="ECO:0007669"/>
    <property type="project" value="TreeGrafter"/>
</dbReference>
<keyword evidence="6 10" id="KW-1133">Transmembrane helix</keyword>
<keyword evidence="7 10" id="KW-0443">Lipid metabolism</keyword>
<evidence type="ECO:0000256" key="3">
    <source>
        <dbReference type="ARBA" id="ARBA00022679"/>
    </source>
</evidence>
<dbReference type="GO" id="GO:0034626">
    <property type="term" value="P:fatty acid elongation, polyunsaturated fatty acid"/>
    <property type="evidence" value="ECO:0007669"/>
    <property type="project" value="TreeGrafter"/>
</dbReference>
<dbReference type="AlphaFoldDB" id="A0A154P022"/>
<organism evidence="11 12">
    <name type="scientific">Dufourea novaeangliae</name>
    <name type="common">Sweat bee</name>
    <dbReference type="NCBI Taxonomy" id="178035"/>
    <lineage>
        <taxon>Eukaryota</taxon>
        <taxon>Metazoa</taxon>
        <taxon>Ecdysozoa</taxon>
        <taxon>Arthropoda</taxon>
        <taxon>Hexapoda</taxon>
        <taxon>Insecta</taxon>
        <taxon>Pterygota</taxon>
        <taxon>Neoptera</taxon>
        <taxon>Endopterygota</taxon>
        <taxon>Hymenoptera</taxon>
        <taxon>Apocrita</taxon>
        <taxon>Aculeata</taxon>
        <taxon>Apoidea</taxon>
        <taxon>Anthophila</taxon>
        <taxon>Halictidae</taxon>
        <taxon>Rophitinae</taxon>
        <taxon>Dufourea</taxon>
    </lineage>
</organism>
<keyword evidence="5 10" id="KW-0276">Fatty acid metabolism</keyword>
<reference evidence="11 12" key="1">
    <citation type="submission" date="2015-07" db="EMBL/GenBank/DDBJ databases">
        <title>The genome of Dufourea novaeangliae.</title>
        <authorList>
            <person name="Pan H."/>
            <person name="Kapheim K."/>
        </authorList>
    </citation>
    <scope>NUCLEOTIDE SEQUENCE [LARGE SCALE GENOMIC DNA]</scope>
    <source>
        <strain evidence="11">0120121106</strain>
        <tissue evidence="11">Whole body</tissue>
    </source>
</reference>
<dbReference type="GO" id="GO:0042761">
    <property type="term" value="P:very long-chain fatty acid biosynthetic process"/>
    <property type="evidence" value="ECO:0007669"/>
    <property type="project" value="TreeGrafter"/>
</dbReference>
<keyword evidence="4 10" id="KW-0812">Transmembrane</keyword>
<comment type="subcellular location">
    <subcellularLocation>
        <location evidence="1">Membrane</location>
        <topology evidence="1">Multi-pass membrane protein</topology>
    </subcellularLocation>
</comment>
<evidence type="ECO:0000313" key="11">
    <source>
        <dbReference type="EMBL" id="KZC05276.1"/>
    </source>
</evidence>
<dbReference type="PANTHER" id="PTHR11157">
    <property type="entry name" value="FATTY ACID ACYL TRANSFERASE-RELATED"/>
    <property type="match status" value="1"/>
</dbReference>
<dbReference type="GO" id="GO:0005789">
    <property type="term" value="C:endoplasmic reticulum membrane"/>
    <property type="evidence" value="ECO:0007669"/>
    <property type="project" value="TreeGrafter"/>
</dbReference>
<dbReference type="PANTHER" id="PTHR11157:SF69">
    <property type="entry name" value="ELONGATION OF VERY LONG CHAIN FATTY ACIDS PROTEIN 7"/>
    <property type="match status" value="1"/>
</dbReference>
<protein>
    <recommendedName>
        <fullName evidence="10">Elongation of very long chain fatty acids protein</fullName>
        <ecNumber evidence="10">2.3.1.199</ecNumber>
    </recommendedName>
    <alternativeName>
        <fullName evidence="10">Very-long-chain 3-oxoacyl-CoA synthase</fullName>
    </alternativeName>
</protein>
<keyword evidence="9 10" id="KW-0275">Fatty acid biosynthesis</keyword>
<keyword evidence="2 10" id="KW-0444">Lipid biosynthesis</keyword>
<dbReference type="STRING" id="178035.A0A154P022"/>
<feature type="transmembrane region" description="Helical" evidence="10">
    <location>
        <begin position="146"/>
        <end position="169"/>
    </location>
</feature>
<sequence>DPRTNNLPFMASPVLIPSILVVYLFIVLKFGPEYMKNRKPYSLKTFVKCYNIFQIIFNSYIVQQFISAGWFTTISIFCEIPDFSYEPSPLKISFTMWLAMMLKLIDLVETVVFVLRKKERQISFLHLYHHVSTLLIAWLMTRYIPVAMASFTLVVNCSIHVIMYTYYFVSAFGPTAQKILNPVKPLLTLMQMVNR</sequence>
<evidence type="ECO:0000256" key="8">
    <source>
        <dbReference type="ARBA" id="ARBA00023136"/>
    </source>
</evidence>
<evidence type="ECO:0000256" key="9">
    <source>
        <dbReference type="ARBA" id="ARBA00023160"/>
    </source>
</evidence>
<evidence type="ECO:0000256" key="2">
    <source>
        <dbReference type="ARBA" id="ARBA00022516"/>
    </source>
</evidence>
<dbReference type="Pfam" id="PF01151">
    <property type="entry name" value="ELO"/>
    <property type="match status" value="1"/>
</dbReference>
<evidence type="ECO:0000256" key="1">
    <source>
        <dbReference type="ARBA" id="ARBA00004141"/>
    </source>
</evidence>
<evidence type="ECO:0000256" key="10">
    <source>
        <dbReference type="RuleBase" id="RU361115"/>
    </source>
</evidence>
<comment type="catalytic activity">
    <reaction evidence="10">
        <text>a very-long-chain acyl-CoA + malonyl-CoA + H(+) = a very-long-chain 3-oxoacyl-CoA + CO2 + CoA</text>
        <dbReference type="Rhea" id="RHEA:32727"/>
        <dbReference type="ChEBI" id="CHEBI:15378"/>
        <dbReference type="ChEBI" id="CHEBI:16526"/>
        <dbReference type="ChEBI" id="CHEBI:57287"/>
        <dbReference type="ChEBI" id="CHEBI:57384"/>
        <dbReference type="ChEBI" id="CHEBI:90725"/>
        <dbReference type="ChEBI" id="CHEBI:90736"/>
        <dbReference type="EC" id="2.3.1.199"/>
    </reaction>
</comment>
<evidence type="ECO:0000313" key="12">
    <source>
        <dbReference type="Proteomes" id="UP000076502"/>
    </source>
</evidence>
<comment type="similarity">
    <text evidence="10">Belongs to the ELO family.</text>
</comment>
<evidence type="ECO:0000256" key="6">
    <source>
        <dbReference type="ARBA" id="ARBA00022989"/>
    </source>
</evidence>
<evidence type="ECO:0000256" key="5">
    <source>
        <dbReference type="ARBA" id="ARBA00022832"/>
    </source>
</evidence>
<name>A0A154P022_DUFNO</name>
<evidence type="ECO:0000256" key="7">
    <source>
        <dbReference type="ARBA" id="ARBA00023098"/>
    </source>
</evidence>
<gene>
    <name evidence="11" type="ORF">WN55_05794</name>
</gene>
<feature type="transmembrane region" description="Helical" evidence="10">
    <location>
        <begin position="92"/>
        <end position="115"/>
    </location>
</feature>
<keyword evidence="12" id="KW-1185">Reference proteome</keyword>
<dbReference type="EMBL" id="KQ434787">
    <property type="protein sequence ID" value="KZC05276.1"/>
    <property type="molecule type" value="Genomic_DNA"/>
</dbReference>
<keyword evidence="8 10" id="KW-0472">Membrane</keyword>
<proteinExistence type="inferred from homology"/>
<dbReference type="Proteomes" id="UP000076502">
    <property type="component" value="Unassembled WGS sequence"/>
</dbReference>
<evidence type="ECO:0000256" key="4">
    <source>
        <dbReference type="ARBA" id="ARBA00022692"/>
    </source>
</evidence>
<dbReference type="EC" id="2.3.1.199" evidence="10"/>
<feature type="non-terminal residue" evidence="11">
    <location>
        <position position="1"/>
    </location>
</feature>
<dbReference type="GO" id="GO:0030148">
    <property type="term" value="P:sphingolipid biosynthetic process"/>
    <property type="evidence" value="ECO:0007669"/>
    <property type="project" value="TreeGrafter"/>
</dbReference>
<keyword evidence="3 10" id="KW-0808">Transferase</keyword>
<feature type="transmembrane region" description="Helical" evidence="10">
    <location>
        <begin position="49"/>
        <end position="72"/>
    </location>
</feature>
<feature type="transmembrane region" description="Helical" evidence="10">
    <location>
        <begin position="6"/>
        <end position="28"/>
    </location>
</feature>
<dbReference type="GO" id="GO:0019367">
    <property type="term" value="P:fatty acid elongation, saturated fatty acid"/>
    <property type="evidence" value="ECO:0007669"/>
    <property type="project" value="TreeGrafter"/>
</dbReference>
<dbReference type="InterPro" id="IPR002076">
    <property type="entry name" value="ELO_fam"/>
</dbReference>
<accession>A0A154P022</accession>
<feature type="transmembrane region" description="Helical" evidence="10">
    <location>
        <begin position="122"/>
        <end position="140"/>
    </location>
</feature>
<dbReference type="GO" id="GO:0009922">
    <property type="term" value="F:fatty acid elongase activity"/>
    <property type="evidence" value="ECO:0007669"/>
    <property type="project" value="UniProtKB-EC"/>
</dbReference>
<dbReference type="OrthoDB" id="434092at2759"/>